<dbReference type="SMART" id="SM01329">
    <property type="entry name" value="Iso_dh"/>
    <property type="match status" value="1"/>
</dbReference>
<feature type="binding site" evidence="12">
    <location>
        <begin position="94"/>
        <end position="100"/>
    </location>
    <ligand>
        <name>D-threo-isocitrate</name>
        <dbReference type="ChEBI" id="CHEBI:15562"/>
    </ligand>
</feature>
<dbReference type="NCBIfam" id="TIGR00127">
    <property type="entry name" value="nadp_idh_euk"/>
    <property type="match status" value="1"/>
</dbReference>
<feature type="binding site" evidence="14">
    <location>
        <position position="258"/>
    </location>
    <ligand>
        <name>NADP(+)</name>
        <dbReference type="ChEBI" id="CHEBI:58349"/>
    </ligand>
</feature>
<keyword evidence="3" id="KW-0329">Glyoxylate bypass</keyword>
<dbReference type="PANTHER" id="PTHR11822:SF21">
    <property type="entry name" value="ISOCITRATE DEHYDROGENASE [NADP], MITOCHONDRIAL"/>
    <property type="match status" value="1"/>
</dbReference>
<evidence type="ECO:0000256" key="13">
    <source>
        <dbReference type="PIRSR" id="PIRSR000108-3"/>
    </source>
</evidence>
<evidence type="ECO:0000256" key="9">
    <source>
        <dbReference type="ARBA" id="ARBA00023211"/>
    </source>
</evidence>
<protein>
    <recommendedName>
        <fullName evidence="10">Isocitrate dehydrogenase [NADP]</fullName>
        <ecNumber evidence="10">1.1.1.42</ecNumber>
    </recommendedName>
</protein>
<keyword evidence="8 10" id="KW-0560">Oxidoreductase</keyword>
<gene>
    <name evidence="16" type="ORF">DUT91_09140</name>
</gene>
<dbReference type="SUPFAM" id="SSF53659">
    <property type="entry name" value="Isocitrate/Isopropylmalate dehydrogenase-like"/>
    <property type="match status" value="1"/>
</dbReference>
<evidence type="ECO:0000256" key="2">
    <source>
        <dbReference type="ARBA" id="ARBA00007769"/>
    </source>
</evidence>
<keyword evidence="5 10" id="KW-0479">Metal-binding</keyword>
<dbReference type="InterPro" id="IPR024084">
    <property type="entry name" value="IsoPropMal-DH-like_dom"/>
</dbReference>
<keyword evidence="4 10" id="KW-0816">Tricarboxylic acid cycle</keyword>
<dbReference type="InterPro" id="IPR019818">
    <property type="entry name" value="IsoCit/isopropylmalate_DH_CS"/>
</dbReference>
<evidence type="ECO:0000256" key="8">
    <source>
        <dbReference type="ARBA" id="ARBA00023002"/>
    </source>
</evidence>
<evidence type="ECO:0000256" key="12">
    <source>
        <dbReference type="PIRSR" id="PIRSR000108-2"/>
    </source>
</evidence>
<comment type="similarity">
    <text evidence="2 10">Belongs to the isocitrate and isopropylmalate dehydrogenases family.</text>
</comment>
<keyword evidence="6 10" id="KW-0460">Magnesium</keyword>
<evidence type="ECO:0000259" key="15">
    <source>
        <dbReference type="SMART" id="SM01329"/>
    </source>
</evidence>
<feature type="binding site" evidence="14">
    <location>
        <position position="82"/>
    </location>
    <ligand>
        <name>NADP(+)</name>
        <dbReference type="ChEBI" id="CHEBI:58349"/>
    </ligand>
</feature>
<comment type="cofactor">
    <cofactor evidence="10 13">
        <name>Mg(2+)</name>
        <dbReference type="ChEBI" id="CHEBI:18420"/>
    </cofactor>
    <cofactor evidence="10 13">
        <name>Mn(2+)</name>
        <dbReference type="ChEBI" id="CHEBI:29035"/>
    </cofactor>
    <text evidence="10 13">Binds 1 Mg(2+) or Mn(2+) ion per subunit.</text>
</comment>
<feature type="site" description="Critical for catalysis" evidence="11">
    <location>
        <position position="210"/>
    </location>
</feature>
<feature type="binding site" evidence="13">
    <location>
        <position position="250"/>
    </location>
    <ligand>
        <name>Mn(2+)</name>
        <dbReference type="ChEBI" id="CHEBI:29035"/>
    </ligand>
</feature>
<dbReference type="PROSITE" id="PS00470">
    <property type="entry name" value="IDH_IMDH"/>
    <property type="match status" value="1"/>
</dbReference>
<comment type="cofactor">
    <cofactor evidence="1">
        <name>Mn(2+)</name>
        <dbReference type="ChEBI" id="CHEBI:29035"/>
    </cofactor>
</comment>
<dbReference type="GO" id="GO:0006102">
    <property type="term" value="P:isocitrate metabolic process"/>
    <property type="evidence" value="ECO:0007669"/>
    <property type="project" value="UniProtKB-UniRule"/>
</dbReference>
<sequence>MAKIKVANPVVELDGDEMTRIIWQFIKDKLIHPYLDIDLKYYDLSVEHRDATNDQVTIDAANAIKEHGVGVKCATITPDEARVEEFKLKKMWKSPNGTIRNILGGVIFREPIICQNVPRLVPGWTQPIIVGRHAFGDQYRATDFKFPGKGKLSIKFVGDDGEVIEHEVYEAPGAGVAMAMYNLDESIKEFARASLNYGLQRGYPVYLSTKNTILKVYDGRFKDIFQEVYDAEFKAEFEKKKIWYEHRLIDDMVASALKWSGGYVWACKNYDGDVQSDIVAQGFGSLGLMTSVLMTPDGKTVEAEAAHGTVTRHYRQHQKGQETSTNSIASIFAWTRGLAHRAKLDDNAELKRFADTLEKVCIDTVESGFMTKDLAVLIGPDQPWLSTTGFLDKIDENLKKAMAA</sequence>
<dbReference type="PIRSF" id="PIRSF000108">
    <property type="entry name" value="IDH_NADP"/>
    <property type="match status" value="1"/>
</dbReference>
<evidence type="ECO:0000256" key="14">
    <source>
        <dbReference type="PIRSR" id="PIRSR000108-4"/>
    </source>
</evidence>
<organism evidence="16 17">
    <name type="scientific">Phyllobacterium salinisoli</name>
    <dbReference type="NCBI Taxonomy" id="1899321"/>
    <lineage>
        <taxon>Bacteria</taxon>
        <taxon>Pseudomonadati</taxon>
        <taxon>Pseudomonadota</taxon>
        <taxon>Alphaproteobacteria</taxon>
        <taxon>Hyphomicrobiales</taxon>
        <taxon>Phyllobacteriaceae</taxon>
        <taxon>Phyllobacterium</taxon>
    </lineage>
</organism>
<evidence type="ECO:0000256" key="3">
    <source>
        <dbReference type="ARBA" id="ARBA00022435"/>
    </source>
</evidence>
<proteinExistence type="inferred from homology"/>
<dbReference type="GO" id="GO:0000287">
    <property type="term" value="F:magnesium ion binding"/>
    <property type="evidence" value="ECO:0007669"/>
    <property type="project" value="InterPro"/>
</dbReference>
<dbReference type="GO" id="GO:0006097">
    <property type="term" value="P:glyoxylate cycle"/>
    <property type="evidence" value="ECO:0007669"/>
    <property type="project" value="UniProtKB-KW"/>
</dbReference>
<evidence type="ECO:0000256" key="4">
    <source>
        <dbReference type="ARBA" id="ARBA00022532"/>
    </source>
</evidence>
<dbReference type="FunFam" id="3.40.718.10:FF:000002">
    <property type="entry name" value="Isocitrate dehydrogenase [NADP]"/>
    <property type="match status" value="1"/>
</dbReference>
<dbReference type="Proteomes" id="UP000253420">
    <property type="component" value="Unassembled WGS sequence"/>
</dbReference>
<dbReference type="NCBIfam" id="NF006156">
    <property type="entry name" value="PRK08299.1"/>
    <property type="match status" value="1"/>
</dbReference>
<evidence type="ECO:0000313" key="16">
    <source>
        <dbReference type="EMBL" id="RCS24425.1"/>
    </source>
</evidence>
<feature type="site" description="Critical for catalysis" evidence="11">
    <location>
        <position position="139"/>
    </location>
</feature>
<name>A0A368K700_9HYPH</name>
<dbReference type="AlphaFoldDB" id="A0A368K700"/>
<comment type="caution">
    <text evidence="16">The sequence shown here is derived from an EMBL/GenBank/DDBJ whole genome shotgun (WGS) entry which is preliminary data.</text>
</comment>
<feature type="binding site" evidence="14">
    <location>
        <begin position="75"/>
        <end position="77"/>
    </location>
    <ligand>
        <name>NADP(+)</name>
        <dbReference type="ChEBI" id="CHEBI:58349"/>
    </ligand>
</feature>
<feature type="binding site" evidence="12">
    <location>
        <position position="132"/>
    </location>
    <ligand>
        <name>D-threo-isocitrate</name>
        <dbReference type="ChEBI" id="CHEBI:15562"/>
    </ligand>
</feature>
<dbReference type="GO" id="GO:0004450">
    <property type="term" value="F:isocitrate dehydrogenase (NADP+) activity"/>
    <property type="evidence" value="ECO:0007669"/>
    <property type="project" value="UniProtKB-UniRule"/>
</dbReference>
<evidence type="ECO:0000256" key="7">
    <source>
        <dbReference type="ARBA" id="ARBA00022857"/>
    </source>
</evidence>
<evidence type="ECO:0000256" key="1">
    <source>
        <dbReference type="ARBA" id="ARBA00001936"/>
    </source>
</evidence>
<dbReference type="InterPro" id="IPR004790">
    <property type="entry name" value="Isocitrate_DH_NADP"/>
</dbReference>
<evidence type="ECO:0000256" key="10">
    <source>
        <dbReference type="PIRNR" id="PIRNR000108"/>
    </source>
</evidence>
<dbReference type="GO" id="GO:0051287">
    <property type="term" value="F:NAD binding"/>
    <property type="evidence" value="ECO:0007669"/>
    <property type="project" value="InterPro"/>
</dbReference>
<dbReference type="Gene3D" id="3.40.718.10">
    <property type="entry name" value="Isopropylmalate Dehydrogenase"/>
    <property type="match status" value="1"/>
</dbReference>
<keyword evidence="17" id="KW-1185">Reference proteome</keyword>
<keyword evidence="9 10" id="KW-0464">Manganese</keyword>
<evidence type="ECO:0000256" key="5">
    <source>
        <dbReference type="ARBA" id="ARBA00022723"/>
    </source>
</evidence>
<comment type="catalytic activity">
    <reaction evidence="10">
        <text>D-threo-isocitrate + NADP(+) = 2-oxoglutarate + CO2 + NADPH</text>
        <dbReference type="Rhea" id="RHEA:19629"/>
        <dbReference type="ChEBI" id="CHEBI:15562"/>
        <dbReference type="ChEBI" id="CHEBI:16526"/>
        <dbReference type="ChEBI" id="CHEBI:16810"/>
        <dbReference type="ChEBI" id="CHEBI:57783"/>
        <dbReference type="ChEBI" id="CHEBI:58349"/>
        <dbReference type="EC" id="1.1.1.42"/>
    </reaction>
</comment>
<dbReference type="EMBL" id="QOZG01000003">
    <property type="protein sequence ID" value="RCS24425.1"/>
    <property type="molecule type" value="Genomic_DNA"/>
</dbReference>
<accession>A0A368K700</accession>
<dbReference type="OrthoDB" id="9765655at2"/>
<evidence type="ECO:0000313" key="17">
    <source>
        <dbReference type="Proteomes" id="UP000253420"/>
    </source>
</evidence>
<evidence type="ECO:0000256" key="11">
    <source>
        <dbReference type="PIRSR" id="PIRSR000108-1"/>
    </source>
</evidence>
<feature type="domain" description="Isopropylmalate dehydrogenase-like" evidence="15">
    <location>
        <begin position="9"/>
        <end position="394"/>
    </location>
</feature>
<feature type="binding site" evidence="14">
    <location>
        <begin position="308"/>
        <end position="313"/>
    </location>
    <ligand>
        <name>NADP(+)</name>
        <dbReference type="ChEBI" id="CHEBI:58349"/>
    </ligand>
</feature>
<dbReference type="PANTHER" id="PTHR11822">
    <property type="entry name" value="NADP-SPECIFIC ISOCITRATE DEHYDROGENASE"/>
    <property type="match status" value="1"/>
</dbReference>
<feature type="binding site" evidence="14">
    <location>
        <position position="326"/>
    </location>
    <ligand>
        <name>NADP(+)</name>
        <dbReference type="ChEBI" id="CHEBI:58349"/>
    </ligand>
</feature>
<feature type="binding site" evidence="12">
    <location>
        <position position="77"/>
    </location>
    <ligand>
        <name>D-threo-isocitrate</name>
        <dbReference type="ChEBI" id="CHEBI:15562"/>
    </ligand>
</feature>
<feature type="binding site" evidence="12">
    <location>
        <position position="109"/>
    </location>
    <ligand>
        <name>D-threo-isocitrate</name>
        <dbReference type="ChEBI" id="CHEBI:15562"/>
    </ligand>
</feature>
<reference evidence="16 17" key="1">
    <citation type="submission" date="2018-07" db="EMBL/GenBank/DDBJ databases">
        <title>The draft genome of Phyllobacterium salinisoli.</title>
        <authorList>
            <person name="Liu L."/>
            <person name="Li L."/>
            <person name="Zhang X."/>
            <person name="Liang L."/>
        </authorList>
    </citation>
    <scope>NUCLEOTIDE SEQUENCE [LARGE SCALE GENOMIC DNA]</scope>
    <source>
        <strain evidence="16 17">LLAN61</strain>
    </source>
</reference>
<dbReference type="EC" id="1.1.1.42" evidence="10"/>
<dbReference type="GO" id="GO:0006099">
    <property type="term" value="P:tricarboxylic acid cycle"/>
    <property type="evidence" value="ECO:0007669"/>
    <property type="project" value="UniProtKB-KW"/>
</dbReference>
<dbReference type="RefSeq" id="WP_114440043.1">
    <property type="nucleotide sequence ID" value="NZ_QOZG01000003.1"/>
</dbReference>
<dbReference type="Pfam" id="PF00180">
    <property type="entry name" value="Iso_dh"/>
    <property type="match status" value="1"/>
</dbReference>
<feature type="binding site" evidence="13">
    <location>
        <position position="273"/>
    </location>
    <ligand>
        <name>Mn(2+)</name>
        <dbReference type="ChEBI" id="CHEBI:29035"/>
    </ligand>
</feature>
<keyword evidence="7 10" id="KW-0521">NADP</keyword>
<evidence type="ECO:0000256" key="6">
    <source>
        <dbReference type="ARBA" id="ARBA00022842"/>
    </source>
</evidence>